<dbReference type="SUPFAM" id="SSF51735">
    <property type="entry name" value="NAD(P)-binding Rossmann-fold domains"/>
    <property type="match status" value="1"/>
</dbReference>
<keyword evidence="3" id="KW-1185">Reference proteome</keyword>
<gene>
    <name evidence="2" type="ORF">HII31_00404</name>
</gene>
<dbReference type="InterPro" id="IPR036291">
    <property type="entry name" value="NAD(P)-bd_dom_sf"/>
</dbReference>
<dbReference type="Pfam" id="PF00106">
    <property type="entry name" value="adh_short"/>
    <property type="match status" value="1"/>
</dbReference>
<sequence length="290" mass="30916">MVQRGVLAVTGTGGVAIAVARRLGSGRVIAIGSRSKSNLQKTKETLESEGHHVETFQADMRNQASIDTFAKEAAAIGPVEVVVHTSGISPSQADSVEAILETNLLGTIYVIDAFEQSIVPGGSLIVVSSMGAHMLYLFPSPDAELQHALAASAHPDLIENAQFEAFNTSLTDKGHAYCYTKFANNLRVEGKAVAYAQKGARINSVSPGLIMTRMGHDELNGPNREQIEQTRDACPLGRASTPDDVVNCIAFLAGRESAFVNGTDLRCDGGTVPAAKWYRPLPEELTHTKD</sequence>
<dbReference type="Pfam" id="PF13561">
    <property type="entry name" value="adh_short_C2"/>
    <property type="match status" value="1"/>
</dbReference>
<evidence type="ECO:0000256" key="1">
    <source>
        <dbReference type="ARBA" id="ARBA00006484"/>
    </source>
</evidence>
<evidence type="ECO:0000313" key="3">
    <source>
        <dbReference type="Proteomes" id="UP000660729"/>
    </source>
</evidence>
<dbReference type="Proteomes" id="UP000660729">
    <property type="component" value="Unassembled WGS sequence"/>
</dbReference>
<dbReference type="InterPro" id="IPR002347">
    <property type="entry name" value="SDR_fam"/>
</dbReference>
<protein>
    <submittedName>
        <fullName evidence="2">Short-chain dehydrogenase/reductase bsc3</fullName>
    </submittedName>
</protein>
<dbReference type="CDD" id="cd05233">
    <property type="entry name" value="SDR_c"/>
    <property type="match status" value="1"/>
</dbReference>
<dbReference type="PANTHER" id="PTHR42760">
    <property type="entry name" value="SHORT-CHAIN DEHYDROGENASES/REDUCTASES FAMILY MEMBER"/>
    <property type="match status" value="1"/>
</dbReference>
<name>A0A8H6VTX7_9PEZI</name>
<comment type="caution">
    <text evidence="2">The sequence shown here is derived from an EMBL/GenBank/DDBJ whole genome shotgun (WGS) entry which is preliminary data.</text>
</comment>
<evidence type="ECO:0000313" key="2">
    <source>
        <dbReference type="EMBL" id="KAF7198665.1"/>
    </source>
</evidence>
<dbReference type="Gene3D" id="3.40.50.720">
    <property type="entry name" value="NAD(P)-binding Rossmann-like Domain"/>
    <property type="match status" value="1"/>
</dbReference>
<proteinExistence type="inferred from homology"/>
<dbReference type="AlphaFoldDB" id="A0A8H6VTX7"/>
<dbReference type="EMBL" id="JABCIY010000001">
    <property type="protein sequence ID" value="KAF7198665.1"/>
    <property type="molecule type" value="Genomic_DNA"/>
</dbReference>
<organism evidence="2 3">
    <name type="scientific">Pseudocercospora fuligena</name>
    <dbReference type="NCBI Taxonomy" id="685502"/>
    <lineage>
        <taxon>Eukaryota</taxon>
        <taxon>Fungi</taxon>
        <taxon>Dikarya</taxon>
        <taxon>Ascomycota</taxon>
        <taxon>Pezizomycotina</taxon>
        <taxon>Dothideomycetes</taxon>
        <taxon>Dothideomycetidae</taxon>
        <taxon>Mycosphaerellales</taxon>
        <taxon>Mycosphaerellaceae</taxon>
        <taxon>Pseudocercospora</taxon>
    </lineage>
</organism>
<dbReference type="OrthoDB" id="5840532at2759"/>
<dbReference type="PRINTS" id="PR00081">
    <property type="entry name" value="GDHRDH"/>
</dbReference>
<accession>A0A8H6VTX7</accession>
<comment type="similarity">
    <text evidence="1">Belongs to the short-chain dehydrogenases/reductases (SDR) family.</text>
</comment>
<reference evidence="2" key="1">
    <citation type="submission" date="2020-04" db="EMBL/GenBank/DDBJ databases">
        <title>Draft genome resource of the tomato pathogen Pseudocercospora fuligena.</title>
        <authorList>
            <person name="Zaccaron A."/>
        </authorList>
    </citation>
    <scope>NUCLEOTIDE SEQUENCE</scope>
    <source>
        <strain evidence="2">PF001</strain>
    </source>
</reference>
<dbReference type="GO" id="GO:0016616">
    <property type="term" value="F:oxidoreductase activity, acting on the CH-OH group of donors, NAD or NADP as acceptor"/>
    <property type="evidence" value="ECO:0007669"/>
    <property type="project" value="TreeGrafter"/>
</dbReference>